<name>A0A931NAL5_9BURK</name>
<evidence type="ECO:0000259" key="3">
    <source>
        <dbReference type="Pfam" id="PF00144"/>
    </source>
</evidence>
<dbReference type="Gene3D" id="3.40.710.10">
    <property type="entry name" value="DD-peptidase/beta-lactamase superfamily"/>
    <property type="match status" value="1"/>
</dbReference>
<dbReference type="Pfam" id="PF00144">
    <property type="entry name" value="Beta-lactamase"/>
    <property type="match status" value="1"/>
</dbReference>
<dbReference type="EMBL" id="JAEDAL010000002">
    <property type="protein sequence ID" value="MBH9552603.1"/>
    <property type="molecule type" value="Genomic_DNA"/>
</dbReference>
<organism evidence="4 5">
    <name type="scientific">Inhella gelatinilytica</name>
    <dbReference type="NCBI Taxonomy" id="2795030"/>
    <lineage>
        <taxon>Bacteria</taxon>
        <taxon>Pseudomonadati</taxon>
        <taxon>Pseudomonadota</taxon>
        <taxon>Betaproteobacteria</taxon>
        <taxon>Burkholderiales</taxon>
        <taxon>Sphaerotilaceae</taxon>
        <taxon>Inhella</taxon>
    </lineage>
</organism>
<dbReference type="GO" id="GO:0016787">
    <property type="term" value="F:hydrolase activity"/>
    <property type="evidence" value="ECO:0007669"/>
    <property type="project" value="UniProtKB-KW"/>
</dbReference>
<dbReference type="InterPro" id="IPR050789">
    <property type="entry name" value="Diverse_Enzym_Activities"/>
</dbReference>
<evidence type="ECO:0000313" key="4">
    <source>
        <dbReference type="EMBL" id="MBH9552603.1"/>
    </source>
</evidence>
<reference evidence="4" key="1">
    <citation type="submission" date="2020-12" db="EMBL/GenBank/DDBJ databases">
        <title>The genome sequence of Inhella sp. 4Y17.</title>
        <authorList>
            <person name="Liu Y."/>
        </authorList>
    </citation>
    <scope>NUCLEOTIDE SEQUENCE</scope>
    <source>
        <strain evidence="4">4Y10</strain>
    </source>
</reference>
<feature type="region of interest" description="Disordered" evidence="1">
    <location>
        <begin position="239"/>
        <end position="266"/>
    </location>
</feature>
<dbReference type="PANTHER" id="PTHR43283">
    <property type="entry name" value="BETA-LACTAMASE-RELATED"/>
    <property type="match status" value="1"/>
</dbReference>
<dbReference type="SUPFAM" id="SSF56601">
    <property type="entry name" value="beta-lactamase/transpeptidase-like"/>
    <property type="match status" value="1"/>
</dbReference>
<dbReference type="PANTHER" id="PTHR43283:SF18">
    <property type="match status" value="1"/>
</dbReference>
<comment type="caution">
    <text evidence="4">The sequence shown here is derived from an EMBL/GenBank/DDBJ whole genome shotgun (WGS) entry which is preliminary data.</text>
</comment>
<dbReference type="InterPro" id="IPR001466">
    <property type="entry name" value="Beta-lactam-related"/>
</dbReference>
<dbReference type="InterPro" id="IPR012338">
    <property type="entry name" value="Beta-lactam/transpept-like"/>
</dbReference>
<feature type="domain" description="Beta-lactamase-related" evidence="3">
    <location>
        <begin position="43"/>
        <end position="391"/>
    </location>
</feature>
<keyword evidence="4" id="KW-0378">Hydrolase</keyword>
<protein>
    <submittedName>
        <fullName evidence="4">Serine hydrolase</fullName>
    </submittedName>
</protein>
<sequence length="428" mass="47049">MSLRRRHLLAALPVPAWPLSALASRPDVDTRLRAVVQDPDAPLMGLSVRLQVGARAVYAAQFGWQQWQRTALHRDTRFRIASVSKLAVALVMARLHAAGKLDLDADLAPWIPGGLQHPAHPDVPITARLLLNHQTGLRDPEQPRQPSTAALRAAIANPAHWHANRPGTRFSYCNFAFGVLATAMEAACNQRFDRLMQHWLFTPLGIHPYYDPCAVSPAQRSPLATLYRQVDRQWVAQADEPGPTGAACPLRAQGEQRPGDNGTVFGPQGGLRISLPELGQIAQLLTQRGRWKGHDLIPEPLFDSLLQASWTQTPGDAADTMGGIFQSWGVGLQRFTDQRTAQGGDRLHSQGGWQAWGHLGEAYGLLSGLIFQPQRAGQPGWALMYALNGTSQSLEHAAGRHSSFSHWEERILEVLLDTLPEKLPRTLA</sequence>
<dbReference type="Proteomes" id="UP000620139">
    <property type="component" value="Unassembled WGS sequence"/>
</dbReference>
<proteinExistence type="predicted"/>
<evidence type="ECO:0000256" key="1">
    <source>
        <dbReference type="SAM" id="MobiDB-lite"/>
    </source>
</evidence>
<feature type="chain" id="PRO_5036769914" evidence="2">
    <location>
        <begin position="24"/>
        <end position="428"/>
    </location>
</feature>
<evidence type="ECO:0000313" key="5">
    <source>
        <dbReference type="Proteomes" id="UP000620139"/>
    </source>
</evidence>
<keyword evidence="5" id="KW-1185">Reference proteome</keyword>
<evidence type="ECO:0000256" key="2">
    <source>
        <dbReference type="SAM" id="SignalP"/>
    </source>
</evidence>
<dbReference type="RefSeq" id="WP_198100200.1">
    <property type="nucleotide sequence ID" value="NZ_JAEDAL010000002.1"/>
</dbReference>
<accession>A0A931NAL5</accession>
<feature type="signal peptide" evidence="2">
    <location>
        <begin position="1"/>
        <end position="23"/>
    </location>
</feature>
<dbReference type="AlphaFoldDB" id="A0A931NAL5"/>
<keyword evidence="2" id="KW-0732">Signal</keyword>
<gene>
    <name evidence="4" type="ORF">I7X43_07030</name>
</gene>